<organism evidence="1 2">
    <name type="scientific">Jatrophihabitans telluris</name>
    <dbReference type="NCBI Taxonomy" id="2038343"/>
    <lineage>
        <taxon>Bacteria</taxon>
        <taxon>Bacillati</taxon>
        <taxon>Actinomycetota</taxon>
        <taxon>Actinomycetes</taxon>
        <taxon>Jatrophihabitantales</taxon>
        <taxon>Jatrophihabitantaceae</taxon>
        <taxon>Jatrophihabitans</taxon>
    </lineage>
</organism>
<keyword evidence="2" id="KW-1185">Reference proteome</keyword>
<evidence type="ECO:0000313" key="2">
    <source>
        <dbReference type="Proteomes" id="UP001056336"/>
    </source>
</evidence>
<dbReference type="RefSeq" id="WP_249773622.1">
    <property type="nucleotide sequence ID" value="NZ_CP097332.1"/>
</dbReference>
<dbReference type="EMBL" id="CP097332">
    <property type="protein sequence ID" value="UQX89726.1"/>
    <property type="molecule type" value="Genomic_DNA"/>
</dbReference>
<dbReference type="Gene3D" id="3.40.50.300">
    <property type="entry name" value="P-loop containing nucleotide triphosphate hydrolases"/>
    <property type="match status" value="1"/>
</dbReference>
<dbReference type="InterPro" id="IPR027417">
    <property type="entry name" value="P-loop_NTPase"/>
</dbReference>
<evidence type="ECO:0008006" key="3">
    <source>
        <dbReference type="Google" id="ProtNLM"/>
    </source>
</evidence>
<sequence>MPAYTPSTPDGLAGQLASTITALPAAHPVRVGLDAPRCADLNNILARVTDRLERSGRQVALVRAEDFYRDASVRLEYGRTDVESFYSGWLDSAALAREVLTPAVSEHPQYLPSLRNPGNNRSTRAVPVPLAANGVVLITGELLLGAGLAFDLSVYFSVSRQARRRLTAPDWAWTLPAWDRYEIEVDPAACAALVVRFDDPARPAVASSTRG</sequence>
<reference evidence="1" key="1">
    <citation type="journal article" date="2018" name="Int. J. Syst. Evol. Microbiol.">
        <title>Jatrophihabitans telluris sp. nov., isolated from sediment soil of lava forest wetlands and the emended description of the genus Jatrophihabitans.</title>
        <authorList>
            <person name="Lee K.C."/>
            <person name="Suh M.K."/>
            <person name="Eom M.K."/>
            <person name="Kim K.K."/>
            <person name="Kim J.S."/>
            <person name="Kim D.S."/>
            <person name="Ko S.H."/>
            <person name="Shin Y.K."/>
            <person name="Lee J.S."/>
        </authorList>
    </citation>
    <scope>NUCLEOTIDE SEQUENCE</scope>
    <source>
        <strain evidence="1">N237</strain>
    </source>
</reference>
<gene>
    <name evidence="1" type="ORF">M6D93_06910</name>
</gene>
<proteinExistence type="predicted"/>
<protein>
    <recommendedName>
        <fullName evidence="3">Uridine kinase</fullName>
    </recommendedName>
</protein>
<reference evidence="1" key="2">
    <citation type="submission" date="2022-05" db="EMBL/GenBank/DDBJ databases">
        <authorList>
            <person name="Kim J.-S."/>
            <person name="Lee K."/>
            <person name="Suh M."/>
            <person name="Eom M."/>
            <person name="Kim J.-S."/>
            <person name="Kim D.-S."/>
            <person name="Ko S.-H."/>
            <person name="Shin Y."/>
            <person name="Lee J.-S."/>
        </authorList>
    </citation>
    <scope>NUCLEOTIDE SEQUENCE</scope>
    <source>
        <strain evidence="1">N237</strain>
    </source>
</reference>
<dbReference type="Proteomes" id="UP001056336">
    <property type="component" value="Chromosome"/>
</dbReference>
<evidence type="ECO:0000313" key="1">
    <source>
        <dbReference type="EMBL" id="UQX89726.1"/>
    </source>
</evidence>
<accession>A0ABY4R1D2</accession>
<name>A0ABY4R1D2_9ACTN</name>